<evidence type="ECO:0000256" key="1">
    <source>
        <dbReference type="SAM" id="MobiDB-lite"/>
    </source>
</evidence>
<name>A0A5A7R808_STRAF</name>
<feature type="compositionally biased region" description="Pro residues" evidence="1">
    <location>
        <begin position="101"/>
        <end position="110"/>
    </location>
</feature>
<feature type="compositionally biased region" description="Basic and acidic residues" evidence="1">
    <location>
        <begin position="112"/>
        <end position="126"/>
    </location>
</feature>
<comment type="caution">
    <text evidence="2">The sequence shown here is derived from an EMBL/GenBank/DDBJ whole genome shotgun (WGS) entry which is preliminary data.</text>
</comment>
<sequence length="145" mass="17045">MSCFVSHEEKSVWTAIDCRNIKPITKHNEKSRVYHDQASYYEVRQTAEDSQLAQQRTHHHWSPPLLQRGKDGQLQSQTRPHAYACTSKSYHVPRLPKLLQPPCPFRPPLRMPYEKRTRFRVKDYPGKGKPSRSNHREKGEPILAF</sequence>
<evidence type="ECO:0000313" key="3">
    <source>
        <dbReference type="Proteomes" id="UP000325081"/>
    </source>
</evidence>
<feature type="region of interest" description="Disordered" evidence="1">
    <location>
        <begin position="45"/>
        <end position="79"/>
    </location>
</feature>
<reference evidence="3" key="1">
    <citation type="journal article" date="2019" name="Curr. Biol.">
        <title>Genome Sequence of Striga asiatica Provides Insight into the Evolution of Plant Parasitism.</title>
        <authorList>
            <person name="Yoshida S."/>
            <person name="Kim S."/>
            <person name="Wafula E.K."/>
            <person name="Tanskanen J."/>
            <person name="Kim Y.M."/>
            <person name="Honaas L."/>
            <person name="Yang Z."/>
            <person name="Spallek T."/>
            <person name="Conn C.E."/>
            <person name="Ichihashi Y."/>
            <person name="Cheong K."/>
            <person name="Cui S."/>
            <person name="Der J.P."/>
            <person name="Gundlach H."/>
            <person name="Jiao Y."/>
            <person name="Hori C."/>
            <person name="Ishida J.K."/>
            <person name="Kasahara H."/>
            <person name="Kiba T."/>
            <person name="Kim M.S."/>
            <person name="Koo N."/>
            <person name="Laohavisit A."/>
            <person name="Lee Y.H."/>
            <person name="Lumba S."/>
            <person name="McCourt P."/>
            <person name="Mortimer J.C."/>
            <person name="Mutuku J.M."/>
            <person name="Nomura T."/>
            <person name="Sasaki-Sekimoto Y."/>
            <person name="Seto Y."/>
            <person name="Wang Y."/>
            <person name="Wakatake T."/>
            <person name="Sakakibara H."/>
            <person name="Demura T."/>
            <person name="Yamaguchi S."/>
            <person name="Yoneyama K."/>
            <person name="Manabe R.I."/>
            <person name="Nelson D.C."/>
            <person name="Schulman A.H."/>
            <person name="Timko M.P."/>
            <person name="dePamphilis C.W."/>
            <person name="Choi D."/>
            <person name="Shirasu K."/>
        </authorList>
    </citation>
    <scope>NUCLEOTIDE SEQUENCE [LARGE SCALE GENOMIC DNA]</scope>
    <source>
        <strain evidence="3">cv. UVA1</strain>
    </source>
</reference>
<feature type="region of interest" description="Disordered" evidence="1">
    <location>
        <begin position="101"/>
        <end position="145"/>
    </location>
</feature>
<organism evidence="2 3">
    <name type="scientific">Striga asiatica</name>
    <name type="common">Asiatic witchweed</name>
    <name type="synonym">Buchnera asiatica</name>
    <dbReference type="NCBI Taxonomy" id="4170"/>
    <lineage>
        <taxon>Eukaryota</taxon>
        <taxon>Viridiplantae</taxon>
        <taxon>Streptophyta</taxon>
        <taxon>Embryophyta</taxon>
        <taxon>Tracheophyta</taxon>
        <taxon>Spermatophyta</taxon>
        <taxon>Magnoliopsida</taxon>
        <taxon>eudicotyledons</taxon>
        <taxon>Gunneridae</taxon>
        <taxon>Pentapetalae</taxon>
        <taxon>asterids</taxon>
        <taxon>lamiids</taxon>
        <taxon>Lamiales</taxon>
        <taxon>Orobanchaceae</taxon>
        <taxon>Buchnereae</taxon>
        <taxon>Striga</taxon>
    </lineage>
</organism>
<dbReference type="AlphaFoldDB" id="A0A5A7R808"/>
<accession>A0A5A7R808</accession>
<dbReference type="GO" id="GO:0016787">
    <property type="term" value="F:hydrolase activity"/>
    <property type="evidence" value="ECO:0007669"/>
    <property type="project" value="UniProtKB-KW"/>
</dbReference>
<protein>
    <submittedName>
        <fullName evidence="2">Peptidyl-tRNA hydrolase</fullName>
    </submittedName>
</protein>
<proteinExistence type="predicted"/>
<keyword evidence="3" id="KW-1185">Reference proteome</keyword>
<keyword evidence="2" id="KW-0378">Hydrolase</keyword>
<feature type="compositionally biased region" description="Basic and acidic residues" evidence="1">
    <location>
        <begin position="134"/>
        <end position="145"/>
    </location>
</feature>
<evidence type="ECO:0000313" key="2">
    <source>
        <dbReference type="EMBL" id="GER53400.1"/>
    </source>
</evidence>
<gene>
    <name evidence="2" type="ORF">STAS_30913</name>
</gene>
<dbReference type="Proteomes" id="UP000325081">
    <property type="component" value="Unassembled WGS sequence"/>
</dbReference>
<dbReference type="EMBL" id="BKCP01010515">
    <property type="protein sequence ID" value="GER53400.1"/>
    <property type="molecule type" value="Genomic_DNA"/>
</dbReference>